<dbReference type="Pfam" id="PF00583">
    <property type="entry name" value="Acetyltransf_1"/>
    <property type="match status" value="1"/>
</dbReference>
<dbReference type="Gene3D" id="3.40.630.30">
    <property type="match status" value="1"/>
</dbReference>
<gene>
    <name evidence="3" type="primary">LOC110979980</name>
</gene>
<name>A0A8B7YHM7_ACAPL</name>
<evidence type="ECO:0000259" key="1">
    <source>
        <dbReference type="PROSITE" id="PS51186"/>
    </source>
</evidence>
<evidence type="ECO:0000313" key="2">
    <source>
        <dbReference type="Proteomes" id="UP000694845"/>
    </source>
</evidence>
<dbReference type="AlphaFoldDB" id="A0A8B7YHM7"/>
<dbReference type="CDD" id="cd04301">
    <property type="entry name" value="NAT_SF"/>
    <property type="match status" value="1"/>
</dbReference>
<dbReference type="InterPro" id="IPR000182">
    <property type="entry name" value="GNAT_dom"/>
</dbReference>
<dbReference type="PANTHER" id="PTHR13538">
    <property type="entry name" value="N-ACETYLTRANSFERASE 6"/>
    <property type="match status" value="1"/>
</dbReference>
<reference evidence="3" key="1">
    <citation type="submission" date="2025-08" db="UniProtKB">
        <authorList>
            <consortium name="RefSeq"/>
        </authorList>
    </citation>
    <scope>IDENTIFICATION</scope>
</reference>
<dbReference type="PANTHER" id="PTHR13538:SF4">
    <property type="entry name" value="N-ALPHA-ACETYLTRANSFERASE 80"/>
    <property type="match status" value="1"/>
</dbReference>
<dbReference type="OMA" id="ANICRTY"/>
<keyword evidence="2" id="KW-1185">Reference proteome</keyword>
<sequence>MALHLKPLHSNPDLIEDTIRLVKEAWPESLAERLRLLETSHCKGVPCSLALAESREGVAEEVLGHVRIVRVSPESENRFYLEAVTIKKSRRKEGLGKKLHELIADYAKKTFGARYIHVSVLTEDNERFYRRLNYNQYPVYAPQIAPNVLRTYRYARWDGAIIPEEVKYLYEDGEYRKPDEPGIQSIRRFVKDLDS</sequence>
<dbReference type="GO" id="GO:0008080">
    <property type="term" value="F:N-acetyltransferase activity"/>
    <property type="evidence" value="ECO:0007669"/>
    <property type="project" value="InterPro"/>
</dbReference>
<dbReference type="InterPro" id="IPR016181">
    <property type="entry name" value="Acyl_CoA_acyltransferase"/>
</dbReference>
<dbReference type="GO" id="GO:1905502">
    <property type="term" value="F:acetyl-CoA binding"/>
    <property type="evidence" value="ECO:0007669"/>
    <property type="project" value="TreeGrafter"/>
</dbReference>
<dbReference type="PROSITE" id="PS51186">
    <property type="entry name" value="GNAT"/>
    <property type="match status" value="1"/>
</dbReference>
<dbReference type="Proteomes" id="UP000694845">
    <property type="component" value="Unplaced"/>
</dbReference>
<dbReference type="KEGG" id="aplc:110979980"/>
<accession>A0A8B7YHM7</accession>
<dbReference type="RefSeq" id="XP_022091895.1">
    <property type="nucleotide sequence ID" value="XM_022236203.1"/>
</dbReference>
<dbReference type="OrthoDB" id="329272at2759"/>
<protein>
    <submittedName>
        <fullName evidence="3">N-acetyltransferase 6-like</fullName>
    </submittedName>
</protein>
<dbReference type="InterPro" id="IPR039840">
    <property type="entry name" value="NAA80"/>
</dbReference>
<organism evidence="2 3">
    <name type="scientific">Acanthaster planci</name>
    <name type="common">Crown-of-thorns starfish</name>
    <dbReference type="NCBI Taxonomy" id="133434"/>
    <lineage>
        <taxon>Eukaryota</taxon>
        <taxon>Metazoa</taxon>
        <taxon>Echinodermata</taxon>
        <taxon>Eleutherozoa</taxon>
        <taxon>Asterozoa</taxon>
        <taxon>Asteroidea</taxon>
        <taxon>Valvatacea</taxon>
        <taxon>Valvatida</taxon>
        <taxon>Acanthasteridae</taxon>
        <taxon>Acanthaster</taxon>
    </lineage>
</organism>
<feature type="domain" description="N-acetyltransferase" evidence="1">
    <location>
        <begin position="3"/>
        <end position="180"/>
    </location>
</feature>
<dbReference type="GO" id="GO:0005737">
    <property type="term" value="C:cytoplasm"/>
    <property type="evidence" value="ECO:0007669"/>
    <property type="project" value="TreeGrafter"/>
</dbReference>
<proteinExistence type="predicted"/>
<evidence type="ECO:0000313" key="3">
    <source>
        <dbReference type="RefSeq" id="XP_022091895.1"/>
    </source>
</evidence>
<dbReference type="SUPFAM" id="SSF55729">
    <property type="entry name" value="Acyl-CoA N-acyltransferases (Nat)"/>
    <property type="match status" value="1"/>
</dbReference>
<dbReference type="GeneID" id="110979980"/>